<dbReference type="InterPro" id="IPR036910">
    <property type="entry name" value="HMG_box_dom_sf"/>
</dbReference>
<dbReference type="HOGENOM" id="CLU_055130_0_0_1"/>
<dbReference type="SMART" id="SM00398">
    <property type="entry name" value="HMG"/>
    <property type="match status" value="1"/>
</dbReference>
<evidence type="ECO:0000256" key="2">
    <source>
        <dbReference type="ARBA" id="ARBA00023125"/>
    </source>
</evidence>
<dbReference type="InterPro" id="IPR050140">
    <property type="entry name" value="SRY-related_HMG-box_TF-like"/>
</dbReference>
<dbReference type="GO" id="GO:0030182">
    <property type="term" value="P:neuron differentiation"/>
    <property type="evidence" value="ECO:0000318"/>
    <property type="project" value="GO_Central"/>
</dbReference>
<reference evidence="8" key="1">
    <citation type="journal article" date="2002" name="Science">
        <title>The draft genome of Ciona intestinalis: insights into chordate and vertebrate origins.</title>
        <authorList>
            <person name="Dehal P."/>
            <person name="Satou Y."/>
            <person name="Campbell R.K."/>
            <person name="Chapman J."/>
            <person name="Degnan B."/>
            <person name="De Tomaso A."/>
            <person name="Davidson B."/>
            <person name="Di Gregorio A."/>
            <person name="Gelpke M."/>
            <person name="Goodstein D.M."/>
            <person name="Harafuji N."/>
            <person name="Hastings K.E."/>
            <person name="Ho I."/>
            <person name="Hotta K."/>
            <person name="Huang W."/>
            <person name="Kawashima T."/>
            <person name="Lemaire P."/>
            <person name="Martinez D."/>
            <person name="Meinertzhagen I.A."/>
            <person name="Necula S."/>
            <person name="Nonaka M."/>
            <person name="Putnam N."/>
            <person name="Rash S."/>
            <person name="Saiga H."/>
            <person name="Satake M."/>
            <person name="Terry A."/>
            <person name="Yamada L."/>
            <person name="Wang H.G."/>
            <person name="Awazu S."/>
            <person name="Azumi K."/>
            <person name="Boore J."/>
            <person name="Branno M."/>
            <person name="Chin-Bow S."/>
            <person name="DeSantis R."/>
            <person name="Doyle S."/>
            <person name="Francino P."/>
            <person name="Keys D.N."/>
            <person name="Haga S."/>
            <person name="Hayashi H."/>
            <person name="Hino K."/>
            <person name="Imai K.S."/>
            <person name="Inaba K."/>
            <person name="Kano S."/>
            <person name="Kobayashi K."/>
            <person name="Kobayashi M."/>
            <person name="Lee B.I."/>
            <person name="Makabe K.W."/>
            <person name="Manohar C."/>
            <person name="Matassi G."/>
            <person name="Medina M."/>
            <person name="Mochizuki Y."/>
            <person name="Mount S."/>
            <person name="Morishita T."/>
            <person name="Miura S."/>
            <person name="Nakayama A."/>
            <person name="Nishizaka S."/>
            <person name="Nomoto H."/>
            <person name="Ohta F."/>
            <person name="Oishi K."/>
            <person name="Rigoutsos I."/>
            <person name="Sano M."/>
            <person name="Sasaki A."/>
            <person name="Sasakura Y."/>
            <person name="Shoguchi E."/>
            <person name="Shin-i T."/>
            <person name="Spagnuolo A."/>
            <person name="Stainier D."/>
            <person name="Suzuki M.M."/>
            <person name="Tassy O."/>
            <person name="Takatori N."/>
            <person name="Tokuoka M."/>
            <person name="Yagi K."/>
            <person name="Yoshizaki F."/>
            <person name="Wada S."/>
            <person name="Zhang C."/>
            <person name="Hyatt P.D."/>
            <person name="Larimer F."/>
            <person name="Detter C."/>
            <person name="Doggett N."/>
            <person name="Glavina T."/>
            <person name="Hawkins T."/>
            <person name="Richardson P."/>
            <person name="Lucas S."/>
            <person name="Kohara Y."/>
            <person name="Levine M."/>
            <person name="Satoh N."/>
            <person name="Rokhsar D.S."/>
        </authorList>
    </citation>
    <scope>NUCLEOTIDE SEQUENCE [LARGE SCALE GENOMIC DNA]</scope>
</reference>
<dbReference type="GO" id="GO:0000122">
    <property type="term" value="P:negative regulation of transcription by RNA polymerase II"/>
    <property type="evidence" value="ECO:0000318"/>
    <property type="project" value="GO_Central"/>
</dbReference>
<dbReference type="Proteomes" id="UP000008144">
    <property type="component" value="Chromosome 1"/>
</dbReference>
<evidence type="ECO:0000313" key="8">
    <source>
        <dbReference type="Proteomes" id="UP000008144"/>
    </source>
</evidence>
<feature type="compositionally biased region" description="Low complexity" evidence="5">
    <location>
        <begin position="76"/>
        <end position="88"/>
    </location>
</feature>
<protein>
    <recommendedName>
        <fullName evidence="6">HMG box domain-containing protein</fullName>
    </recommendedName>
</protein>
<dbReference type="GO" id="GO:0000978">
    <property type="term" value="F:RNA polymerase II cis-regulatory region sequence-specific DNA binding"/>
    <property type="evidence" value="ECO:0000318"/>
    <property type="project" value="GO_Central"/>
</dbReference>
<dbReference type="SUPFAM" id="SSF47095">
    <property type="entry name" value="HMG-box"/>
    <property type="match status" value="1"/>
</dbReference>
<feature type="region of interest" description="Disordered" evidence="5">
    <location>
        <begin position="25"/>
        <end position="45"/>
    </location>
</feature>
<dbReference type="GO" id="GO:0005634">
    <property type="term" value="C:nucleus"/>
    <property type="evidence" value="ECO:0000318"/>
    <property type="project" value="GO_Central"/>
</dbReference>
<keyword evidence="3 4" id="KW-0539">Nucleus</keyword>
<feature type="compositionally biased region" description="Low complexity" evidence="5">
    <location>
        <begin position="302"/>
        <end position="340"/>
    </location>
</feature>
<evidence type="ECO:0000256" key="4">
    <source>
        <dbReference type="PROSITE-ProRule" id="PRU00267"/>
    </source>
</evidence>
<dbReference type="GO" id="GO:0045944">
    <property type="term" value="P:positive regulation of transcription by RNA polymerase II"/>
    <property type="evidence" value="ECO:0000318"/>
    <property type="project" value="GO_Central"/>
</dbReference>
<name>F6T302_CIOIN</name>
<evidence type="ECO:0000313" key="7">
    <source>
        <dbReference type="Ensembl" id="ENSCINP00000012400.3"/>
    </source>
</evidence>
<dbReference type="GeneTree" id="ENSGT00940000160614"/>
<reference evidence="7" key="3">
    <citation type="submission" date="2025-08" db="UniProtKB">
        <authorList>
            <consortium name="Ensembl"/>
        </authorList>
    </citation>
    <scope>IDENTIFICATION</scope>
</reference>
<sequence>MLTVDHNPNWMQIPYPTSGVPVIPSNAHLPPPAPIAGSTPTSGSQGDVKPYIGENGHLGGSMTHLSPPMMNHVQGSHNQNNNNSSANNKVPQEQRVKRPMNAFMVWSRGQRRKMAQDNPKMHNSEISKRLGAEWKTLSDSDKRPFIDEAKRLRALHMKEHPDYKYRPRRKTKAILKKENKFGMGPGGIMGGGAGPQMSASGQRSHMSAAPIDYSQYYQHSMMAGSQDPMAYGAPSPHAYPAMANSGTAANRYEMYYPSYSTPTTLPSMSSLTSQHNSYAQSAYSVGGSPAYSVAQAHTPTNSLHSMAGSHHGSSGVHSPANTSPGASSVTSAAASSGGSPLHQQLQSMLPLHSHQLPISQMYLPISEQQPASATTPTDPSHSPGLSRLNSIGPGTHYPISTSMGQLPMHMPAHM</sequence>
<dbReference type="PANTHER" id="PTHR10270:SF324">
    <property type="entry name" value="SOX DOMAIN-CONTAINING PROTEIN DICHAETE-RELATED"/>
    <property type="match status" value="1"/>
</dbReference>
<dbReference type="EMBL" id="EAAA01000064">
    <property type="status" value="NOT_ANNOTATED_CDS"/>
    <property type="molecule type" value="Genomic_DNA"/>
</dbReference>
<dbReference type="Gene3D" id="1.10.30.10">
    <property type="entry name" value="High mobility group box domain"/>
    <property type="match status" value="1"/>
</dbReference>
<accession>F6T302</accession>
<evidence type="ECO:0000256" key="3">
    <source>
        <dbReference type="ARBA" id="ARBA00023242"/>
    </source>
</evidence>
<dbReference type="InterPro" id="IPR009071">
    <property type="entry name" value="HMG_box_dom"/>
</dbReference>
<dbReference type="PROSITE" id="PS50118">
    <property type="entry name" value="HMG_BOX_2"/>
    <property type="match status" value="1"/>
</dbReference>
<proteinExistence type="predicted"/>
<dbReference type="Ensembl" id="ENSCINT00000012400.3">
    <property type="protein sequence ID" value="ENSCINP00000012400.3"/>
    <property type="gene ID" value="ENSCING00000006005.3"/>
</dbReference>
<feature type="region of interest" description="Disordered" evidence="5">
    <location>
        <begin position="368"/>
        <end position="414"/>
    </location>
</feature>
<dbReference type="GO" id="GO:0001228">
    <property type="term" value="F:DNA-binding transcription activator activity, RNA polymerase II-specific"/>
    <property type="evidence" value="ECO:0000318"/>
    <property type="project" value="GO_Central"/>
</dbReference>
<organism evidence="7 8">
    <name type="scientific">Ciona intestinalis</name>
    <name type="common">Transparent sea squirt</name>
    <name type="synonym">Ascidia intestinalis</name>
    <dbReference type="NCBI Taxonomy" id="7719"/>
    <lineage>
        <taxon>Eukaryota</taxon>
        <taxon>Metazoa</taxon>
        <taxon>Chordata</taxon>
        <taxon>Tunicata</taxon>
        <taxon>Ascidiacea</taxon>
        <taxon>Phlebobranchia</taxon>
        <taxon>Cionidae</taxon>
        <taxon>Ciona</taxon>
    </lineage>
</organism>
<dbReference type="FunFam" id="1.10.30.10:FF:000002">
    <property type="entry name" value="transcription factor Sox-2"/>
    <property type="match status" value="1"/>
</dbReference>
<feature type="DNA-binding region" description="HMG box" evidence="4">
    <location>
        <begin position="96"/>
        <end position="164"/>
    </location>
</feature>
<evidence type="ECO:0000259" key="6">
    <source>
        <dbReference type="PROSITE" id="PS50118"/>
    </source>
</evidence>
<dbReference type="OMA" id="LPMHMPA"/>
<dbReference type="GO" id="GO:0007420">
    <property type="term" value="P:brain development"/>
    <property type="evidence" value="ECO:0000318"/>
    <property type="project" value="GO_Central"/>
</dbReference>
<dbReference type="CDD" id="cd01388">
    <property type="entry name" value="HMG-box_SoxB"/>
    <property type="match status" value="1"/>
</dbReference>
<dbReference type="Pfam" id="PF00505">
    <property type="entry name" value="HMG_box"/>
    <property type="match status" value="1"/>
</dbReference>
<dbReference type="AlphaFoldDB" id="F6T302"/>
<feature type="compositionally biased region" description="Polar residues" evidence="5">
    <location>
        <begin position="368"/>
        <end position="380"/>
    </location>
</feature>
<dbReference type="STRING" id="7719.ENSCINP00000012400"/>
<keyword evidence="8" id="KW-1185">Reference proteome</keyword>
<evidence type="ECO:0000256" key="1">
    <source>
        <dbReference type="ARBA" id="ARBA00004123"/>
    </source>
</evidence>
<dbReference type="InParanoid" id="F6T302"/>
<evidence type="ECO:0000256" key="5">
    <source>
        <dbReference type="SAM" id="MobiDB-lite"/>
    </source>
</evidence>
<keyword evidence="2 4" id="KW-0238">DNA-binding</keyword>
<feature type="region of interest" description="Disordered" evidence="5">
    <location>
        <begin position="67"/>
        <end position="97"/>
    </location>
</feature>
<dbReference type="PANTHER" id="PTHR10270">
    <property type="entry name" value="SOX TRANSCRIPTION FACTOR"/>
    <property type="match status" value="1"/>
</dbReference>
<reference evidence="7" key="4">
    <citation type="submission" date="2025-09" db="UniProtKB">
        <authorList>
            <consortium name="Ensembl"/>
        </authorList>
    </citation>
    <scope>IDENTIFICATION</scope>
</reference>
<feature type="domain" description="HMG box" evidence="6">
    <location>
        <begin position="96"/>
        <end position="164"/>
    </location>
</feature>
<feature type="region of interest" description="Disordered" evidence="5">
    <location>
        <begin position="301"/>
        <end position="342"/>
    </location>
</feature>
<comment type="subcellular location">
    <subcellularLocation>
        <location evidence="1">Nucleus</location>
    </subcellularLocation>
</comment>
<reference evidence="7" key="2">
    <citation type="journal article" date="2008" name="Genome Biol.">
        <title>Improved genome assembly and evidence-based global gene model set for the chordate Ciona intestinalis: new insight into intron and operon populations.</title>
        <authorList>
            <person name="Satou Y."/>
            <person name="Mineta K."/>
            <person name="Ogasawara M."/>
            <person name="Sasakura Y."/>
            <person name="Shoguchi E."/>
            <person name="Ueno K."/>
            <person name="Yamada L."/>
            <person name="Matsumoto J."/>
            <person name="Wasserscheid J."/>
            <person name="Dewar K."/>
            <person name="Wiley G.B."/>
            <person name="Macmil S.L."/>
            <person name="Roe B.A."/>
            <person name="Zeller R.W."/>
            <person name="Hastings K.E."/>
            <person name="Lemaire P."/>
            <person name="Lindquist E."/>
            <person name="Endo T."/>
            <person name="Hotta K."/>
            <person name="Inaba K."/>
        </authorList>
    </citation>
    <scope>NUCLEOTIDE SEQUENCE [LARGE SCALE GENOMIC DNA]</scope>
    <source>
        <strain evidence="7">wild type</strain>
    </source>
</reference>